<protein>
    <submittedName>
        <fullName evidence="5">Two component transcriptional regulator, LytTR family</fullName>
    </submittedName>
</protein>
<dbReference type="GO" id="GO:0003677">
    <property type="term" value="F:DNA binding"/>
    <property type="evidence" value="ECO:0007669"/>
    <property type="project" value="InterPro"/>
</dbReference>
<dbReference type="EMBL" id="FORU01000001">
    <property type="protein sequence ID" value="SFI85226.1"/>
    <property type="molecule type" value="Genomic_DNA"/>
</dbReference>
<accession>A0A1I3LL77</accession>
<dbReference type="PROSITE" id="PS50110">
    <property type="entry name" value="RESPONSE_REGULATORY"/>
    <property type="match status" value="1"/>
</dbReference>
<evidence type="ECO:0000313" key="6">
    <source>
        <dbReference type="Proteomes" id="UP000243887"/>
    </source>
</evidence>
<evidence type="ECO:0000256" key="1">
    <source>
        <dbReference type="ARBA" id="ARBA00022553"/>
    </source>
</evidence>
<dbReference type="SUPFAM" id="SSF52172">
    <property type="entry name" value="CheY-like"/>
    <property type="match status" value="1"/>
</dbReference>
<dbReference type="Gene3D" id="3.40.50.2300">
    <property type="match status" value="1"/>
</dbReference>
<dbReference type="GO" id="GO:0000160">
    <property type="term" value="P:phosphorelay signal transduction system"/>
    <property type="evidence" value="ECO:0007669"/>
    <property type="project" value="InterPro"/>
</dbReference>
<keyword evidence="6" id="KW-1185">Reference proteome</keyword>
<evidence type="ECO:0000259" key="4">
    <source>
        <dbReference type="PROSITE" id="PS50930"/>
    </source>
</evidence>
<dbReference type="Pfam" id="PF00072">
    <property type="entry name" value="Response_reg"/>
    <property type="match status" value="1"/>
</dbReference>
<dbReference type="InterPro" id="IPR007492">
    <property type="entry name" value="LytTR_DNA-bd_dom"/>
</dbReference>
<dbReference type="SMART" id="SM00850">
    <property type="entry name" value="LytTR"/>
    <property type="match status" value="1"/>
</dbReference>
<dbReference type="PANTHER" id="PTHR44591:SF3">
    <property type="entry name" value="RESPONSE REGULATORY DOMAIN-CONTAINING PROTEIN"/>
    <property type="match status" value="1"/>
</dbReference>
<dbReference type="STRING" id="1150112.SAMN04487893_101372"/>
<evidence type="ECO:0000313" key="5">
    <source>
        <dbReference type="EMBL" id="SFI85226.1"/>
    </source>
</evidence>
<dbReference type="Pfam" id="PF04397">
    <property type="entry name" value="LytTR"/>
    <property type="match status" value="1"/>
</dbReference>
<sequence length="239" mass="27556">MHNLVLVIIDDEPKVAEALKGLITKILFPNKGIEVHITNSVKQGVDLIQKQLPDIVFLDIRMPDEVGFELFNQVDLRHTKVVFTTAYAEYAIESINKFGCLGYLLKPIGLDDLNTVFNRYKEEQSRNKTQYLKFIADNGKRTLLNLEEVLLFKASSNYCEIYLKDRKYILAKTLKEILEGQDNHIIRVHRSYGVNLKYISHYTGKSLLFKGVCNNQLDGFISEIPIGETYLDTIKEYFL</sequence>
<evidence type="ECO:0000256" key="2">
    <source>
        <dbReference type="PROSITE-ProRule" id="PRU00169"/>
    </source>
</evidence>
<dbReference type="Proteomes" id="UP000243887">
    <property type="component" value="Unassembled WGS sequence"/>
</dbReference>
<dbReference type="InterPro" id="IPR050595">
    <property type="entry name" value="Bact_response_regulator"/>
</dbReference>
<dbReference type="SMART" id="SM00448">
    <property type="entry name" value="REC"/>
    <property type="match status" value="1"/>
</dbReference>
<name>A0A1I3LL77_9FLAO</name>
<dbReference type="OrthoDB" id="2168082at2"/>
<feature type="domain" description="Response regulatory" evidence="3">
    <location>
        <begin position="5"/>
        <end position="121"/>
    </location>
</feature>
<dbReference type="InterPro" id="IPR001789">
    <property type="entry name" value="Sig_transdc_resp-reg_receiver"/>
</dbReference>
<dbReference type="RefSeq" id="WP_090677734.1">
    <property type="nucleotide sequence ID" value="NZ_FORU01000001.1"/>
</dbReference>
<dbReference type="PROSITE" id="PS50930">
    <property type="entry name" value="HTH_LYTTR"/>
    <property type="match status" value="1"/>
</dbReference>
<evidence type="ECO:0000259" key="3">
    <source>
        <dbReference type="PROSITE" id="PS50110"/>
    </source>
</evidence>
<gene>
    <name evidence="5" type="ORF">SAMN04487893_101372</name>
</gene>
<reference evidence="6" key="1">
    <citation type="submission" date="2016-10" db="EMBL/GenBank/DDBJ databases">
        <authorList>
            <person name="Varghese N."/>
            <person name="Submissions S."/>
        </authorList>
    </citation>
    <scope>NUCLEOTIDE SEQUENCE [LARGE SCALE GENOMIC DNA]</scope>
    <source>
        <strain evidence="6">DSM 26542</strain>
    </source>
</reference>
<dbReference type="AlphaFoldDB" id="A0A1I3LL77"/>
<dbReference type="Gene3D" id="2.40.50.1020">
    <property type="entry name" value="LytTr DNA-binding domain"/>
    <property type="match status" value="1"/>
</dbReference>
<feature type="modified residue" description="4-aspartylphosphate" evidence="2">
    <location>
        <position position="59"/>
    </location>
</feature>
<feature type="domain" description="HTH LytTR-type" evidence="4">
    <location>
        <begin position="135"/>
        <end position="201"/>
    </location>
</feature>
<organism evidence="5 6">
    <name type="scientific">Myroides guanonis</name>
    <dbReference type="NCBI Taxonomy" id="1150112"/>
    <lineage>
        <taxon>Bacteria</taxon>
        <taxon>Pseudomonadati</taxon>
        <taxon>Bacteroidota</taxon>
        <taxon>Flavobacteriia</taxon>
        <taxon>Flavobacteriales</taxon>
        <taxon>Flavobacteriaceae</taxon>
        <taxon>Myroides</taxon>
    </lineage>
</organism>
<proteinExistence type="predicted"/>
<dbReference type="InterPro" id="IPR011006">
    <property type="entry name" value="CheY-like_superfamily"/>
</dbReference>
<keyword evidence="1 2" id="KW-0597">Phosphoprotein</keyword>
<dbReference type="PANTHER" id="PTHR44591">
    <property type="entry name" value="STRESS RESPONSE REGULATOR PROTEIN 1"/>
    <property type="match status" value="1"/>
</dbReference>